<dbReference type="Proteomes" id="UP001281147">
    <property type="component" value="Unassembled WGS sequence"/>
</dbReference>
<gene>
    <name evidence="1" type="ORF">LTR37_000971</name>
</gene>
<reference evidence="1" key="1">
    <citation type="submission" date="2023-07" db="EMBL/GenBank/DDBJ databases">
        <title>Black Yeasts Isolated from many extreme environments.</title>
        <authorList>
            <person name="Coleine C."/>
            <person name="Stajich J.E."/>
            <person name="Selbmann L."/>
        </authorList>
    </citation>
    <scope>NUCLEOTIDE SEQUENCE</scope>
    <source>
        <strain evidence="1">CCFEE 5714</strain>
    </source>
</reference>
<accession>A0ACC3NWA6</accession>
<comment type="caution">
    <text evidence="1">The sequence shown here is derived from an EMBL/GenBank/DDBJ whole genome shotgun (WGS) entry which is preliminary data.</text>
</comment>
<dbReference type="EMBL" id="JAUTXU010000005">
    <property type="protein sequence ID" value="KAK3724347.1"/>
    <property type="molecule type" value="Genomic_DNA"/>
</dbReference>
<sequence length="224" mass="25110">MAEDTHASHACLKVLNTAELLELIIISLPCKDVLLSQRVCKMWKGIISGSLRAQKALCYVPFEPASDPPKDHPGTTVSSAYTIQSFNMATESLMLAEEFCGDLKSWPYMHANPLLTFLTPTIPFAGLPKYCHLYCFTSSPKRSEGSWEDMYLTQPPAVEICVEFNGSRRSADSKWSHPFSDYCDFTIGNPYGVTIGDLVEAIELKWIGERDRNKGWSYAFDFSV</sequence>
<evidence type="ECO:0000313" key="2">
    <source>
        <dbReference type="Proteomes" id="UP001281147"/>
    </source>
</evidence>
<organism evidence="1 2">
    <name type="scientific">Vermiconidia calcicola</name>
    <dbReference type="NCBI Taxonomy" id="1690605"/>
    <lineage>
        <taxon>Eukaryota</taxon>
        <taxon>Fungi</taxon>
        <taxon>Dikarya</taxon>
        <taxon>Ascomycota</taxon>
        <taxon>Pezizomycotina</taxon>
        <taxon>Dothideomycetes</taxon>
        <taxon>Dothideomycetidae</taxon>
        <taxon>Mycosphaerellales</taxon>
        <taxon>Extremaceae</taxon>
        <taxon>Vermiconidia</taxon>
    </lineage>
</organism>
<name>A0ACC3NWA6_9PEZI</name>
<evidence type="ECO:0000313" key="1">
    <source>
        <dbReference type="EMBL" id="KAK3724347.1"/>
    </source>
</evidence>
<keyword evidence="2" id="KW-1185">Reference proteome</keyword>
<protein>
    <submittedName>
        <fullName evidence="1">Uncharacterized protein</fullName>
    </submittedName>
</protein>
<proteinExistence type="predicted"/>